<feature type="binding site" evidence="5">
    <location>
        <position position="72"/>
    </location>
    <ligand>
        <name>ATP</name>
        <dbReference type="ChEBI" id="CHEBI:30616"/>
    </ligand>
</feature>
<evidence type="ECO:0000259" key="7">
    <source>
        <dbReference type="PROSITE" id="PS50104"/>
    </source>
</evidence>
<dbReference type="SUPFAM" id="SSF56112">
    <property type="entry name" value="Protein kinase-like (PK-like)"/>
    <property type="match status" value="1"/>
</dbReference>
<dbReference type="Gene3D" id="1.10.510.10">
    <property type="entry name" value="Transferase(Phosphotransferase) domain 1"/>
    <property type="match status" value="1"/>
</dbReference>
<dbReference type="Pfam" id="PF00069">
    <property type="entry name" value="Pkinase"/>
    <property type="match status" value="1"/>
</dbReference>
<dbReference type="EMBL" id="CP036433">
    <property type="protein sequence ID" value="QDU99070.1"/>
    <property type="molecule type" value="Genomic_DNA"/>
</dbReference>
<dbReference type="PROSITE" id="PS50011">
    <property type="entry name" value="PROTEIN_KINASE_DOM"/>
    <property type="match status" value="1"/>
</dbReference>
<evidence type="ECO:0000256" key="2">
    <source>
        <dbReference type="ARBA" id="ARBA00022741"/>
    </source>
</evidence>
<keyword evidence="1 8" id="KW-0808">Transferase</keyword>
<feature type="domain" description="TIR" evidence="7">
    <location>
        <begin position="316"/>
        <end position="436"/>
    </location>
</feature>
<accession>A0A518E4Q1</accession>
<name>A0A518E4Q1_9BACT</name>
<keyword evidence="3 8" id="KW-0418">Kinase</keyword>
<dbReference type="PANTHER" id="PTHR43289:SF6">
    <property type="entry name" value="SERINE_THREONINE-PROTEIN KINASE NEKL-3"/>
    <property type="match status" value="1"/>
</dbReference>
<evidence type="ECO:0000256" key="5">
    <source>
        <dbReference type="PROSITE-ProRule" id="PRU10141"/>
    </source>
</evidence>
<evidence type="ECO:0000256" key="3">
    <source>
        <dbReference type="ARBA" id="ARBA00022777"/>
    </source>
</evidence>
<keyword evidence="2 5" id="KW-0547">Nucleotide-binding</keyword>
<dbReference type="InterPro" id="IPR017441">
    <property type="entry name" value="Protein_kinase_ATP_BS"/>
</dbReference>
<organism evidence="8 9">
    <name type="scientific">Lignipirellula cremea</name>
    <dbReference type="NCBI Taxonomy" id="2528010"/>
    <lineage>
        <taxon>Bacteria</taxon>
        <taxon>Pseudomonadati</taxon>
        <taxon>Planctomycetota</taxon>
        <taxon>Planctomycetia</taxon>
        <taxon>Pirellulales</taxon>
        <taxon>Pirellulaceae</taxon>
        <taxon>Lignipirellula</taxon>
    </lineage>
</organism>
<dbReference type="PROSITE" id="PS50104">
    <property type="entry name" value="TIR"/>
    <property type="match status" value="1"/>
</dbReference>
<dbReference type="KEGG" id="lcre:Pla8534_69810"/>
<dbReference type="GO" id="GO:0004674">
    <property type="term" value="F:protein serine/threonine kinase activity"/>
    <property type="evidence" value="ECO:0007669"/>
    <property type="project" value="UniProtKB-EC"/>
</dbReference>
<evidence type="ECO:0000256" key="4">
    <source>
        <dbReference type="ARBA" id="ARBA00022840"/>
    </source>
</evidence>
<proteinExistence type="predicted"/>
<dbReference type="InterPro" id="IPR011009">
    <property type="entry name" value="Kinase-like_dom_sf"/>
</dbReference>
<evidence type="ECO:0000256" key="1">
    <source>
        <dbReference type="ARBA" id="ARBA00022679"/>
    </source>
</evidence>
<dbReference type="Pfam" id="PF13676">
    <property type="entry name" value="TIR_2"/>
    <property type="match status" value="1"/>
</dbReference>
<sequence>MQPMQMLSTLFCVVSRNGERRLPLSGAASLSGFSPGTQVQGRYQIQHELGRGGMGCVYLAKDMRLDRLVAIKVVAGSEQAHNPFLEDALAHEARLGAGLNHPAIAAVYDFGFHEERAFTVFEYVDGPGLRDLLEQRGRMTLEETRPVLGVLAGALDFAHSAGIVHRDLKPENIRASLQGQYKILDLGLAQDFRRSNDTTFVGTPAYASPEQAGGLPFDGRADQYALAVIAYEMLVGRRPFAEERTVPLLEMHRTTPPPSAQSACPDIPSDVSLSIQRALSKDPSARFASCEEFAAAIGATGSLHHRHRVTTPPEDDRLNLYLCHSGENAALARRLAEAIEKEGYSCWHYTYDALPGISSVAQTSQALRQCDAVVLMISPESMRSADVDREVREAHQQGRHFLPVLLGVTRQEFQQRQPDWQPILGSGAMVDLSAGNAVSVAARLLTTLSHWGIPPRPRRREHSTLPDNGPTAVMKRHAGGRKIWSTDANQIEIDDLDAVVFRNAMVDEFLERRNKFFLSASKGLGKTLLLTFKRSLLSRTFQQGGTGHSGSVTFIPQGRPYLDFMSDVRSLSRQHDQLISELHNTKRMWSLALAVSALSHHPAMLTDDDVDELALFPRRMKTWLRGSPIEPTVVFKELLSLSIREINRLIDDSENFLDQKLRGLHSGVYFFIDKVDQALRQLSQAAWVYVQAGLIEAAWDLMNANSHIKVHASIRQEAFSNYESDIKSNLFGATTLIHYSEQELHQMLDQLARCYEDSGSFHDFVALSVVKHPRRPFPEDSFSYVRRHTLGRPRDLVVIASELSSKRHSLSVGQFCGLVNETSARGLVSNIFDEMRVFLNCLIDKRERQRFLGLVPHNILTREEAIQIACEFNGLSASDYPHYQTHASGLNHPFCDLYRVGLLGVIGQPPDGGELRQTFKQPHDFIVEVESALPESPYYLLHPALDDHISQLQLGRRYHLFQHILVGDGQAWEAYFDLFCRLERTLFAIPDKRLHDMAYRVLCDARLVLSSDRARHLRSVLEGSANFQAISRQCEDRNTDRNEDRNYEELSYWLAELLDYGDRQGQPG</sequence>
<keyword evidence="4 5" id="KW-0067">ATP-binding</keyword>
<evidence type="ECO:0000259" key="6">
    <source>
        <dbReference type="PROSITE" id="PS50011"/>
    </source>
</evidence>
<keyword evidence="9" id="KW-1185">Reference proteome</keyword>
<dbReference type="InterPro" id="IPR000157">
    <property type="entry name" value="TIR_dom"/>
</dbReference>
<dbReference type="SMART" id="SM00220">
    <property type="entry name" value="S_TKc"/>
    <property type="match status" value="1"/>
</dbReference>
<dbReference type="AlphaFoldDB" id="A0A518E4Q1"/>
<dbReference type="EC" id="2.7.11.1" evidence="8"/>
<protein>
    <submittedName>
        <fullName evidence="8">Serine/threonine-protein kinase PrkC</fullName>
        <ecNumber evidence="8">2.7.11.1</ecNumber>
    </submittedName>
</protein>
<dbReference type="PROSITE" id="PS00107">
    <property type="entry name" value="PROTEIN_KINASE_ATP"/>
    <property type="match status" value="1"/>
</dbReference>
<feature type="domain" description="Protein kinase" evidence="6">
    <location>
        <begin position="43"/>
        <end position="310"/>
    </location>
</feature>
<dbReference type="Proteomes" id="UP000317648">
    <property type="component" value="Chromosome"/>
</dbReference>
<dbReference type="Gene3D" id="3.30.200.20">
    <property type="entry name" value="Phosphorylase Kinase, domain 1"/>
    <property type="match status" value="1"/>
</dbReference>
<dbReference type="Gene3D" id="3.40.50.10140">
    <property type="entry name" value="Toll/interleukin-1 receptor homology (TIR) domain"/>
    <property type="match status" value="1"/>
</dbReference>
<reference evidence="8 9" key="1">
    <citation type="submission" date="2019-02" db="EMBL/GenBank/DDBJ databases">
        <title>Deep-cultivation of Planctomycetes and their phenomic and genomic characterization uncovers novel biology.</title>
        <authorList>
            <person name="Wiegand S."/>
            <person name="Jogler M."/>
            <person name="Boedeker C."/>
            <person name="Pinto D."/>
            <person name="Vollmers J."/>
            <person name="Rivas-Marin E."/>
            <person name="Kohn T."/>
            <person name="Peeters S.H."/>
            <person name="Heuer A."/>
            <person name="Rast P."/>
            <person name="Oberbeckmann S."/>
            <person name="Bunk B."/>
            <person name="Jeske O."/>
            <person name="Meyerdierks A."/>
            <person name="Storesund J.E."/>
            <person name="Kallscheuer N."/>
            <person name="Luecker S."/>
            <person name="Lage O.M."/>
            <person name="Pohl T."/>
            <person name="Merkel B.J."/>
            <person name="Hornburger P."/>
            <person name="Mueller R.-W."/>
            <person name="Bruemmer F."/>
            <person name="Labrenz M."/>
            <person name="Spormann A.M."/>
            <person name="Op den Camp H."/>
            <person name="Overmann J."/>
            <person name="Amann R."/>
            <person name="Jetten M.S.M."/>
            <person name="Mascher T."/>
            <person name="Medema M.H."/>
            <person name="Devos D.P."/>
            <person name="Kaster A.-K."/>
            <person name="Ovreas L."/>
            <person name="Rohde M."/>
            <person name="Galperin M.Y."/>
            <person name="Jogler C."/>
        </authorList>
    </citation>
    <scope>NUCLEOTIDE SEQUENCE [LARGE SCALE GENOMIC DNA]</scope>
    <source>
        <strain evidence="8 9">Pla85_3_4</strain>
    </source>
</reference>
<gene>
    <name evidence="8" type="primary">prkC_17</name>
    <name evidence="8" type="ORF">Pla8534_69810</name>
</gene>
<evidence type="ECO:0000313" key="9">
    <source>
        <dbReference type="Proteomes" id="UP000317648"/>
    </source>
</evidence>
<dbReference type="PANTHER" id="PTHR43289">
    <property type="entry name" value="MITOGEN-ACTIVATED PROTEIN KINASE KINASE KINASE 20-RELATED"/>
    <property type="match status" value="1"/>
</dbReference>
<dbReference type="RefSeq" id="WP_145058802.1">
    <property type="nucleotide sequence ID" value="NZ_CP036433.1"/>
</dbReference>
<dbReference type="OrthoDB" id="9801841at2"/>
<evidence type="ECO:0000313" key="8">
    <source>
        <dbReference type="EMBL" id="QDU99070.1"/>
    </source>
</evidence>
<dbReference type="GO" id="GO:0005524">
    <property type="term" value="F:ATP binding"/>
    <property type="evidence" value="ECO:0007669"/>
    <property type="project" value="UniProtKB-UniRule"/>
</dbReference>
<dbReference type="GO" id="GO:0007165">
    <property type="term" value="P:signal transduction"/>
    <property type="evidence" value="ECO:0007669"/>
    <property type="project" value="InterPro"/>
</dbReference>
<dbReference type="SUPFAM" id="SSF52200">
    <property type="entry name" value="Toll/Interleukin receptor TIR domain"/>
    <property type="match status" value="1"/>
</dbReference>
<dbReference type="InterPro" id="IPR035897">
    <property type="entry name" value="Toll_tir_struct_dom_sf"/>
</dbReference>
<dbReference type="CDD" id="cd14014">
    <property type="entry name" value="STKc_PknB_like"/>
    <property type="match status" value="1"/>
</dbReference>
<dbReference type="InterPro" id="IPR000719">
    <property type="entry name" value="Prot_kinase_dom"/>
</dbReference>